<dbReference type="Pfam" id="PF13432">
    <property type="entry name" value="TPR_16"/>
    <property type="match status" value="1"/>
</dbReference>
<dbReference type="Pfam" id="PF12773">
    <property type="entry name" value="DZR"/>
    <property type="match status" value="1"/>
</dbReference>
<feature type="chain" id="PRO_5016645319" description="DZANK-type domain-containing protein" evidence="3">
    <location>
        <begin position="25"/>
        <end position="293"/>
    </location>
</feature>
<feature type="signal peptide" evidence="3">
    <location>
        <begin position="1"/>
        <end position="24"/>
    </location>
</feature>
<keyword evidence="3" id="KW-0732">Signal</keyword>
<evidence type="ECO:0000313" key="6">
    <source>
        <dbReference type="Proteomes" id="UP000252355"/>
    </source>
</evidence>
<feature type="repeat" description="TPR" evidence="1">
    <location>
        <begin position="198"/>
        <end position="231"/>
    </location>
</feature>
<organism evidence="5 6">
    <name type="scientific">Candidatus Ozemobacter sibiricus</name>
    <dbReference type="NCBI Taxonomy" id="2268124"/>
    <lineage>
        <taxon>Bacteria</taxon>
        <taxon>Candidatus Ozemobacteria</taxon>
        <taxon>Candidatus Ozemobacterales</taxon>
        <taxon>Candidatus Ozemobacteraceae</taxon>
        <taxon>Candidatus Ozemobacter</taxon>
    </lineage>
</organism>
<comment type="caution">
    <text evidence="5">The sequence shown here is derived from an EMBL/GenBank/DDBJ whole genome shotgun (WGS) entry which is preliminary data.</text>
</comment>
<evidence type="ECO:0000259" key="4">
    <source>
        <dbReference type="Pfam" id="PF12773"/>
    </source>
</evidence>
<dbReference type="InterPro" id="IPR011990">
    <property type="entry name" value="TPR-like_helical_dom_sf"/>
</dbReference>
<evidence type="ECO:0000256" key="3">
    <source>
        <dbReference type="SAM" id="SignalP"/>
    </source>
</evidence>
<dbReference type="InterPro" id="IPR019734">
    <property type="entry name" value="TPR_rpt"/>
</dbReference>
<dbReference type="PROSITE" id="PS50293">
    <property type="entry name" value="TPR_REGION"/>
    <property type="match status" value="1"/>
</dbReference>
<evidence type="ECO:0000256" key="1">
    <source>
        <dbReference type="PROSITE-ProRule" id="PRU00339"/>
    </source>
</evidence>
<protein>
    <recommendedName>
        <fullName evidence="4">DZANK-type domain-containing protein</fullName>
    </recommendedName>
</protein>
<dbReference type="SMART" id="SM00028">
    <property type="entry name" value="TPR"/>
    <property type="match status" value="2"/>
</dbReference>
<sequence>MPRLHSTVTLLLAFLFLLIPAVQAFQNVCPTCRTLADPEDVVCRKCLWQLNQCLVCGTTNPVSANFCAQCDNALAPSRVLATIDPEVRAKLKLGASPRALLERDLSRLQHLLEVGKGNPEEILFQIGLTLKKMEFAAREAAIWADFLARFPASPKAEEAARLRADALFRWGALFYQQGDLEAAEERFRQATEAEPRNDTAWTWLGRVRLKLADGPGARAALQQALTINPANRSARHLMGVKPAAHRPPPPAAPEPEPAPAPAPVPTAPESAPAPAPVPAPASPPPASPPPAQP</sequence>
<name>A0A367ZTB8_9BACT</name>
<dbReference type="InterPro" id="IPR025874">
    <property type="entry name" value="DZR"/>
</dbReference>
<feature type="compositionally biased region" description="Pro residues" evidence="2">
    <location>
        <begin position="245"/>
        <end position="293"/>
    </location>
</feature>
<feature type="domain" description="DZANK-type" evidence="4">
    <location>
        <begin position="29"/>
        <end position="70"/>
    </location>
</feature>
<dbReference type="Proteomes" id="UP000252355">
    <property type="component" value="Unassembled WGS sequence"/>
</dbReference>
<keyword evidence="1" id="KW-0802">TPR repeat</keyword>
<accession>A0A367ZTB8</accession>
<dbReference type="AlphaFoldDB" id="A0A367ZTB8"/>
<proteinExistence type="predicted"/>
<gene>
    <name evidence="5" type="ORF">OZSIB_2254</name>
</gene>
<evidence type="ECO:0000256" key="2">
    <source>
        <dbReference type="SAM" id="MobiDB-lite"/>
    </source>
</evidence>
<feature type="region of interest" description="Disordered" evidence="2">
    <location>
        <begin position="240"/>
        <end position="293"/>
    </location>
</feature>
<reference evidence="5 6" key="1">
    <citation type="submission" date="2018-05" db="EMBL/GenBank/DDBJ databases">
        <title>A metagenomic window into the 2 km-deep terrestrial subsurface aquifer revealed taxonomically and functionally diverse microbial community comprising novel uncultured bacterial lineages.</title>
        <authorList>
            <person name="Kadnikov V.V."/>
            <person name="Mardanov A.V."/>
            <person name="Beletsky A.V."/>
            <person name="Banks D."/>
            <person name="Pimenov N.V."/>
            <person name="Frank Y.A."/>
            <person name="Karnachuk O.V."/>
            <person name="Ravin N.V."/>
        </authorList>
    </citation>
    <scope>NUCLEOTIDE SEQUENCE [LARGE SCALE GENOMIC DNA]</scope>
    <source>
        <strain evidence="5">BY5</strain>
    </source>
</reference>
<dbReference type="SUPFAM" id="SSF48452">
    <property type="entry name" value="TPR-like"/>
    <property type="match status" value="1"/>
</dbReference>
<dbReference type="Gene3D" id="1.25.40.10">
    <property type="entry name" value="Tetratricopeptide repeat domain"/>
    <property type="match status" value="1"/>
</dbReference>
<evidence type="ECO:0000313" key="5">
    <source>
        <dbReference type="EMBL" id="RCK81385.1"/>
    </source>
</evidence>
<dbReference type="EMBL" id="QOQW01000002">
    <property type="protein sequence ID" value="RCK81385.1"/>
    <property type="molecule type" value="Genomic_DNA"/>
</dbReference>
<dbReference type="PROSITE" id="PS50005">
    <property type="entry name" value="TPR"/>
    <property type="match status" value="2"/>
</dbReference>
<feature type="repeat" description="TPR" evidence="1">
    <location>
        <begin position="164"/>
        <end position="197"/>
    </location>
</feature>